<proteinExistence type="predicted"/>
<comment type="caution">
    <text evidence="1">The sequence shown here is derived from an EMBL/GenBank/DDBJ whole genome shotgun (WGS) entry which is preliminary data.</text>
</comment>
<evidence type="ECO:0000313" key="1">
    <source>
        <dbReference type="EMBL" id="NKG20659.1"/>
    </source>
</evidence>
<accession>A0ABX1G3Q0</accession>
<reference evidence="1 2" key="1">
    <citation type="submission" date="2020-04" db="EMBL/GenBank/DDBJ databases">
        <title>Paeniglutamicibacter sp. ANT13_2, a novel actinomycete isolated from sediment in Antarctica.</title>
        <authorList>
            <person name="Sakdapetsiri C."/>
            <person name="Pinyakong O."/>
        </authorList>
    </citation>
    <scope>NUCLEOTIDE SEQUENCE [LARGE SCALE GENOMIC DNA]</scope>
    <source>
        <strain evidence="1 2">ANT13_2</strain>
    </source>
</reference>
<organism evidence="1 2">
    <name type="scientific">Paeniglutamicibacter terrestris</name>
    <dbReference type="NCBI Taxonomy" id="2723403"/>
    <lineage>
        <taxon>Bacteria</taxon>
        <taxon>Bacillati</taxon>
        <taxon>Actinomycetota</taxon>
        <taxon>Actinomycetes</taxon>
        <taxon>Micrococcales</taxon>
        <taxon>Micrococcaceae</taxon>
        <taxon>Paeniglutamicibacter</taxon>
    </lineage>
</organism>
<name>A0ABX1G3Q0_9MICC</name>
<dbReference type="EMBL" id="JAAWVT010000003">
    <property type="protein sequence ID" value="NKG20659.1"/>
    <property type="molecule type" value="Genomic_DNA"/>
</dbReference>
<keyword evidence="2" id="KW-1185">Reference proteome</keyword>
<evidence type="ECO:0000313" key="2">
    <source>
        <dbReference type="Proteomes" id="UP000746595"/>
    </source>
</evidence>
<sequence length="98" mass="10111">MPALAVLALGLSACGGPSLEDFRQDDPDGNTACIHFVSGYTDDGAAGRTNLVKAADHGSRSTTAAIRNAVSTDESGTHSIIDKESFKKACNAQGMNIK</sequence>
<dbReference type="Proteomes" id="UP000746595">
    <property type="component" value="Unassembled WGS sequence"/>
</dbReference>
<dbReference type="RefSeq" id="WP_168151540.1">
    <property type="nucleotide sequence ID" value="NZ_JAAWVT010000003.1"/>
</dbReference>
<evidence type="ECO:0008006" key="3">
    <source>
        <dbReference type="Google" id="ProtNLM"/>
    </source>
</evidence>
<gene>
    <name evidence="1" type="ORF">HED64_08060</name>
</gene>
<protein>
    <recommendedName>
        <fullName evidence="3">Lipoprotein</fullName>
    </recommendedName>
</protein>